<dbReference type="RefSeq" id="WP_270119421.1">
    <property type="nucleotide sequence ID" value="NZ_CP096916.1"/>
</dbReference>
<evidence type="ECO:0000313" key="2">
    <source>
        <dbReference type="Proteomes" id="UP001211866"/>
    </source>
</evidence>
<keyword evidence="2" id="KW-1185">Reference proteome</keyword>
<dbReference type="EMBL" id="CP096916">
    <property type="protein sequence ID" value="WBM39662.1"/>
    <property type="molecule type" value="Genomic_DNA"/>
</dbReference>
<dbReference type="Proteomes" id="UP001211866">
    <property type="component" value="Chromosome"/>
</dbReference>
<evidence type="ECO:0008006" key="3">
    <source>
        <dbReference type="Google" id="ProtNLM"/>
    </source>
</evidence>
<accession>A0ABY7NB84</accession>
<organism evidence="1 2">
    <name type="scientific">Alcaligenes faecalis</name>
    <dbReference type="NCBI Taxonomy" id="511"/>
    <lineage>
        <taxon>Bacteria</taxon>
        <taxon>Pseudomonadati</taxon>
        <taxon>Pseudomonadota</taxon>
        <taxon>Betaproteobacteria</taxon>
        <taxon>Burkholderiales</taxon>
        <taxon>Alcaligenaceae</taxon>
        <taxon>Alcaligenes</taxon>
    </lineage>
</organism>
<protein>
    <recommendedName>
        <fullName evidence="3">DUF2188 domain-containing protein</fullName>
    </recommendedName>
</protein>
<name>A0ABY7NB84_ALCFA</name>
<gene>
    <name evidence="1" type="ORF">M2J83_07585</name>
</gene>
<reference evidence="1 2" key="1">
    <citation type="submission" date="2022-05" db="EMBL/GenBank/DDBJ databases">
        <title>Complete sequence of strain NY11312.</title>
        <authorList>
            <person name="Zhou D."/>
        </authorList>
    </citation>
    <scope>NUCLEOTIDE SEQUENCE [LARGE SCALE GENOMIC DNA]</scope>
    <source>
        <strain evidence="1 2">NY11312</strain>
    </source>
</reference>
<sequence length="67" mass="7432">MIQITDMDGRRHYLHPDAIARVAQAGPNWHKIGAYVKTFDGRTIEAQESAEEIASAISTARKEAAHE</sequence>
<evidence type="ECO:0000313" key="1">
    <source>
        <dbReference type="EMBL" id="WBM39662.1"/>
    </source>
</evidence>
<proteinExistence type="predicted"/>